<dbReference type="InterPro" id="IPR001810">
    <property type="entry name" value="F-box_dom"/>
</dbReference>
<sequence>MPSKVELRNDLQSRIDEQLVKIKKICEALDEEYCELAKRCMHLNGVQPIGMLPPELLVQIFEIDRRCSSSFDKYNWVRLTHVCSHWRAVAHKTPTLWSLVIISRPIWAKKMLERSTQAPLEVDWEKSSSSWTRWTDSLAFAKRLFTSNSYRIVVLRVCMGVKDYAEVQASIPSFFPILRDVSVTVWSLVSGATVEIPTWPLQSPSIKHISFWGHWGRLALSAFAFHDALESLSFGSLSSCGIIDFQLQSVLSALTGAPSLRRLTLLDIFGDATQDLSHLPSVHLPRLDSLHIRDPLECCVWLIKQVIIPPTAEMNIITTAASDEDIAHLTITLAEKLNTQYSLPIIRLLVVNELSGGVNVDGFTSVDGHHDTGRRFSVIISSSLDTRTVLTAFCHRLPLSNVRSLELAGMPDNAAFQGTIAAMPYIASLQLRGACLDSLPILLKSELEEDDRRPGARHEPPHLMPYLQHLMIAEGYRTRNFSKVCEELKHTLRARGMDRSLCMTIRFSGCRQFDKADYTALVSAVAALYDRDITENRSVWIQAADEPPVRYRDFIWQDDWVKRADNSPSSVDADTVGIAFKLYVEK</sequence>
<evidence type="ECO:0000313" key="3">
    <source>
        <dbReference type="Proteomes" id="UP001497453"/>
    </source>
</evidence>
<dbReference type="Gene3D" id="1.20.1280.50">
    <property type="match status" value="1"/>
</dbReference>
<evidence type="ECO:0000313" key="2">
    <source>
        <dbReference type="EMBL" id="CAL1716442.1"/>
    </source>
</evidence>
<reference evidence="3" key="1">
    <citation type="submission" date="2024-04" db="EMBL/GenBank/DDBJ databases">
        <authorList>
            <person name="Shaw F."/>
            <person name="Minotto A."/>
        </authorList>
    </citation>
    <scope>NUCLEOTIDE SEQUENCE [LARGE SCALE GENOMIC DNA]</scope>
</reference>
<gene>
    <name evidence="2" type="ORF">GFSPODELE1_LOCUS10756</name>
</gene>
<feature type="domain" description="F-box" evidence="1">
    <location>
        <begin position="51"/>
        <end position="98"/>
    </location>
</feature>
<evidence type="ECO:0000259" key="1">
    <source>
        <dbReference type="Pfam" id="PF12937"/>
    </source>
</evidence>
<keyword evidence="3" id="KW-1185">Reference proteome</keyword>
<protein>
    <recommendedName>
        <fullName evidence="1">F-box domain-containing protein</fullName>
    </recommendedName>
</protein>
<dbReference type="EMBL" id="OZ037952">
    <property type="protein sequence ID" value="CAL1716442.1"/>
    <property type="molecule type" value="Genomic_DNA"/>
</dbReference>
<organism evidence="2 3">
    <name type="scientific">Somion occarium</name>
    <dbReference type="NCBI Taxonomy" id="3059160"/>
    <lineage>
        <taxon>Eukaryota</taxon>
        <taxon>Fungi</taxon>
        <taxon>Dikarya</taxon>
        <taxon>Basidiomycota</taxon>
        <taxon>Agaricomycotina</taxon>
        <taxon>Agaricomycetes</taxon>
        <taxon>Polyporales</taxon>
        <taxon>Cerrenaceae</taxon>
        <taxon>Somion</taxon>
    </lineage>
</organism>
<name>A0ABP1EB64_9APHY</name>
<dbReference type="Pfam" id="PF12937">
    <property type="entry name" value="F-box-like"/>
    <property type="match status" value="1"/>
</dbReference>
<dbReference type="SUPFAM" id="SSF81383">
    <property type="entry name" value="F-box domain"/>
    <property type="match status" value="1"/>
</dbReference>
<dbReference type="InterPro" id="IPR036047">
    <property type="entry name" value="F-box-like_dom_sf"/>
</dbReference>
<accession>A0ABP1EB64</accession>
<dbReference type="Proteomes" id="UP001497453">
    <property type="component" value="Chromosome 9"/>
</dbReference>
<proteinExistence type="predicted"/>